<evidence type="ECO:0000256" key="7">
    <source>
        <dbReference type="ARBA" id="ARBA00023235"/>
    </source>
</evidence>
<dbReference type="GO" id="GO:0045436">
    <property type="term" value="F:lycopene beta cyclase activity"/>
    <property type="evidence" value="ECO:0007669"/>
    <property type="project" value="UniProtKB-ARBA"/>
</dbReference>
<evidence type="ECO:0000256" key="2">
    <source>
        <dbReference type="ARBA" id="ARBA00004829"/>
    </source>
</evidence>
<gene>
    <name evidence="10" type="ordered locus">MAV_3887</name>
</gene>
<feature type="domain" description="Lycopene cyclase" evidence="9">
    <location>
        <begin position="22"/>
        <end position="110"/>
    </location>
</feature>
<organism evidence="10 11">
    <name type="scientific">Mycobacterium avium (strain 104)</name>
    <dbReference type="NCBI Taxonomy" id="243243"/>
    <lineage>
        <taxon>Bacteria</taxon>
        <taxon>Bacillati</taxon>
        <taxon>Actinomycetota</taxon>
        <taxon>Actinomycetes</taxon>
        <taxon>Mycobacteriales</taxon>
        <taxon>Mycobacteriaceae</taxon>
        <taxon>Mycobacterium</taxon>
        <taxon>Mycobacterium avium complex (MAC)</taxon>
    </lineage>
</organism>
<keyword evidence="6 8" id="KW-0472">Membrane</keyword>
<comment type="pathway">
    <text evidence="2">Carotenoid biosynthesis.</text>
</comment>
<evidence type="ECO:0000256" key="4">
    <source>
        <dbReference type="ARBA" id="ARBA00022746"/>
    </source>
</evidence>
<evidence type="ECO:0000259" key="9">
    <source>
        <dbReference type="Pfam" id="PF18916"/>
    </source>
</evidence>
<dbReference type="GO" id="GO:0016020">
    <property type="term" value="C:membrane"/>
    <property type="evidence" value="ECO:0007669"/>
    <property type="project" value="UniProtKB-SubCell"/>
</dbReference>
<dbReference type="GO" id="GO:0016117">
    <property type="term" value="P:carotenoid biosynthetic process"/>
    <property type="evidence" value="ECO:0007669"/>
    <property type="project" value="UniProtKB-KW"/>
</dbReference>
<keyword evidence="3 8" id="KW-0812">Transmembrane</keyword>
<dbReference type="EMBL" id="CP000479">
    <property type="protein sequence ID" value="ABK64533.1"/>
    <property type="molecule type" value="Genomic_DNA"/>
</dbReference>
<dbReference type="InterPro" id="IPR017825">
    <property type="entry name" value="Lycopene_cyclase_dom"/>
</dbReference>
<name>A0A0H2ZQP1_MYCA1</name>
<feature type="transmembrane region" description="Helical" evidence="8">
    <location>
        <begin position="20"/>
        <end position="38"/>
    </location>
</feature>
<evidence type="ECO:0000313" key="11">
    <source>
        <dbReference type="Proteomes" id="UP000001574"/>
    </source>
</evidence>
<dbReference type="NCBIfam" id="TIGR03462">
    <property type="entry name" value="CarR_dom_SF"/>
    <property type="match status" value="1"/>
</dbReference>
<keyword evidence="5 8" id="KW-1133">Transmembrane helix</keyword>
<dbReference type="Proteomes" id="UP000001574">
    <property type="component" value="Chromosome"/>
</dbReference>
<dbReference type="Pfam" id="PF18916">
    <property type="entry name" value="Lycopene_cyc"/>
    <property type="match status" value="1"/>
</dbReference>
<comment type="subcellular location">
    <subcellularLocation>
        <location evidence="1">Membrane</location>
        <topology evidence="1">Multi-pass membrane protein</topology>
    </subcellularLocation>
</comment>
<sequence length="122" mass="13551">MAGAQQRSGYSVGGRMSDRWQYLVVLAACLVVTAPLEIAGTGVYRRWRRLAAAVLPVAAAFLLWDEIAVAARVWTYDHAYLCGLSIPVRVPIEELLFFLIIPVCAVLTYNAVSTILDKVRRR</sequence>
<reference evidence="10 11" key="1">
    <citation type="submission" date="2006-10" db="EMBL/GenBank/DDBJ databases">
        <authorList>
            <person name="Fleischmann R.D."/>
            <person name="Dodson R.J."/>
            <person name="Haft D.H."/>
            <person name="Merkel J.S."/>
            <person name="Nelson W.C."/>
            <person name="Fraser C.M."/>
        </authorList>
    </citation>
    <scope>NUCLEOTIDE SEQUENCE [LARGE SCALE GENOMIC DNA]</scope>
    <source>
        <strain evidence="10 11">104</strain>
    </source>
</reference>
<evidence type="ECO:0000256" key="8">
    <source>
        <dbReference type="SAM" id="Phobius"/>
    </source>
</evidence>
<feature type="transmembrane region" description="Helical" evidence="8">
    <location>
        <begin position="95"/>
        <end position="116"/>
    </location>
</feature>
<proteinExistence type="predicted"/>
<dbReference type="AlphaFoldDB" id="A0A0H2ZQP1"/>
<accession>A0A0H2ZQP1</accession>
<dbReference type="HOGENOM" id="CLU_136708_0_0_11"/>
<keyword evidence="7" id="KW-0413">Isomerase</keyword>
<feature type="transmembrane region" description="Helical" evidence="8">
    <location>
        <begin position="50"/>
        <end position="75"/>
    </location>
</feature>
<evidence type="ECO:0000256" key="3">
    <source>
        <dbReference type="ARBA" id="ARBA00022692"/>
    </source>
</evidence>
<keyword evidence="4" id="KW-0125">Carotenoid biosynthesis</keyword>
<evidence type="ECO:0000256" key="6">
    <source>
        <dbReference type="ARBA" id="ARBA00023136"/>
    </source>
</evidence>
<evidence type="ECO:0000256" key="5">
    <source>
        <dbReference type="ARBA" id="ARBA00022989"/>
    </source>
</evidence>
<protein>
    <recommendedName>
        <fullName evidence="9">Lycopene cyclase domain-containing protein</fullName>
    </recommendedName>
</protein>
<evidence type="ECO:0000313" key="10">
    <source>
        <dbReference type="EMBL" id="ABK64533.1"/>
    </source>
</evidence>
<dbReference type="KEGG" id="mav:MAV_3887"/>
<dbReference type="GO" id="GO:0016872">
    <property type="term" value="F:intramolecular lyase activity"/>
    <property type="evidence" value="ECO:0007669"/>
    <property type="project" value="InterPro"/>
</dbReference>
<evidence type="ECO:0000256" key="1">
    <source>
        <dbReference type="ARBA" id="ARBA00004141"/>
    </source>
</evidence>